<gene>
    <name evidence="2" type="ORF">ORQ98_07115</name>
</gene>
<dbReference type="Proteomes" id="UP001528823">
    <property type="component" value="Unassembled WGS sequence"/>
</dbReference>
<evidence type="ECO:0000256" key="1">
    <source>
        <dbReference type="SAM" id="SignalP"/>
    </source>
</evidence>
<keyword evidence="3" id="KW-1185">Reference proteome</keyword>
<dbReference type="EMBL" id="JAPMOU010000006">
    <property type="protein sequence ID" value="MDE1461734.1"/>
    <property type="molecule type" value="Genomic_DNA"/>
</dbReference>
<reference evidence="2 3" key="1">
    <citation type="submission" date="2022-11" db="EMBL/GenBank/DDBJ databases">
        <title>Spartinivicinus poritis sp. nov., isolated from scleractinian coral Porites lutea.</title>
        <authorList>
            <person name="Zhang G."/>
            <person name="Cai L."/>
            <person name="Wei Q."/>
        </authorList>
    </citation>
    <scope>NUCLEOTIDE SEQUENCE [LARGE SCALE GENOMIC DNA]</scope>
    <source>
        <strain evidence="2 3">A2-2</strain>
    </source>
</reference>
<feature type="signal peptide" evidence="1">
    <location>
        <begin position="1"/>
        <end position="20"/>
    </location>
</feature>
<evidence type="ECO:0000313" key="3">
    <source>
        <dbReference type="Proteomes" id="UP001528823"/>
    </source>
</evidence>
<evidence type="ECO:0000313" key="2">
    <source>
        <dbReference type="EMBL" id="MDE1461734.1"/>
    </source>
</evidence>
<name>A0ABT5U5V5_9GAMM</name>
<sequence length="112" mass="12455">MKKLTLIILLLSLISSFTLAAGFTKPQKITRVEVLQNNVIMIEAENAFDNPGCSSSKIAVLKDETTKNSMLTLVLTAYSTGQKVGGYFSGCWTTLWNNQETYPAFHQLYITK</sequence>
<organism evidence="2 3">
    <name type="scientific">Spartinivicinus poritis</name>
    <dbReference type="NCBI Taxonomy" id="2994640"/>
    <lineage>
        <taxon>Bacteria</taxon>
        <taxon>Pseudomonadati</taxon>
        <taxon>Pseudomonadota</taxon>
        <taxon>Gammaproteobacteria</taxon>
        <taxon>Oceanospirillales</taxon>
        <taxon>Zooshikellaceae</taxon>
        <taxon>Spartinivicinus</taxon>
    </lineage>
</organism>
<protein>
    <submittedName>
        <fullName evidence="2">Uncharacterized protein</fullName>
    </submittedName>
</protein>
<keyword evidence="1" id="KW-0732">Signal</keyword>
<feature type="chain" id="PRO_5046862588" evidence="1">
    <location>
        <begin position="21"/>
        <end position="112"/>
    </location>
</feature>
<accession>A0ABT5U5V5</accession>
<proteinExistence type="predicted"/>
<comment type="caution">
    <text evidence="2">The sequence shown here is derived from an EMBL/GenBank/DDBJ whole genome shotgun (WGS) entry which is preliminary data.</text>
</comment>
<dbReference type="RefSeq" id="WP_274688095.1">
    <property type="nucleotide sequence ID" value="NZ_JAPMOU010000006.1"/>
</dbReference>